<feature type="compositionally biased region" description="Basic and acidic residues" evidence="1">
    <location>
        <begin position="700"/>
        <end position="711"/>
    </location>
</feature>
<reference evidence="2" key="1">
    <citation type="journal article" date="2020" name="Stud. Mycol.">
        <title>101 Dothideomycetes genomes: a test case for predicting lifestyles and emergence of pathogens.</title>
        <authorList>
            <person name="Haridas S."/>
            <person name="Albert R."/>
            <person name="Binder M."/>
            <person name="Bloem J."/>
            <person name="Labutti K."/>
            <person name="Salamov A."/>
            <person name="Andreopoulos B."/>
            <person name="Baker S."/>
            <person name="Barry K."/>
            <person name="Bills G."/>
            <person name="Bluhm B."/>
            <person name="Cannon C."/>
            <person name="Castanera R."/>
            <person name="Culley D."/>
            <person name="Daum C."/>
            <person name="Ezra D."/>
            <person name="Gonzalez J."/>
            <person name="Henrissat B."/>
            <person name="Kuo A."/>
            <person name="Liang C."/>
            <person name="Lipzen A."/>
            <person name="Lutzoni F."/>
            <person name="Magnuson J."/>
            <person name="Mondo S."/>
            <person name="Nolan M."/>
            <person name="Ohm R."/>
            <person name="Pangilinan J."/>
            <person name="Park H.-J."/>
            <person name="Ramirez L."/>
            <person name="Alfaro M."/>
            <person name="Sun H."/>
            <person name="Tritt A."/>
            <person name="Yoshinaga Y."/>
            <person name="Zwiers L.-H."/>
            <person name="Turgeon B."/>
            <person name="Goodwin S."/>
            <person name="Spatafora J."/>
            <person name="Crous P."/>
            <person name="Grigoriev I."/>
        </authorList>
    </citation>
    <scope>NUCLEOTIDE SEQUENCE</scope>
    <source>
        <strain evidence="2">CBS 121739</strain>
    </source>
</reference>
<keyword evidence="3" id="KW-1185">Reference proteome</keyword>
<feature type="compositionally biased region" description="Low complexity" evidence="1">
    <location>
        <begin position="533"/>
        <end position="543"/>
    </location>
</feature>
<evidence type="ECO:0000313" key="3">
    <source>
        <dbReference type="Proteomes" id="UP000799437"/>
    </source>
</evidence>
<feature type="compositionally biased region" description="Basic and acidic residues" evidence="1">
    <location>
        <begin position="616"/>
        <end position="635"/>
    </location>
</feature>
<feature type="compositionally biased region" description="Low complexity" evidence="1">
    <location>
        <begin position="60"/>
        <end position="84"/>
    </location>
</feature>
<evidence type="ECO:0000313" key="2">
    <source>
        <dbReference type="EMBL" id="KAF2763434.1"/>
    </source>
</evidence>
<dbReference type="AlphaFoldDB" id="A0A6A6WMK2"/>
<feature type="region of interest" description="Disordered" evidence="1">
    <location>
        <begin position="1"/>
        <end position="27"/>
    </location>
</feature>
<dbReference type="RefSeq" id="XP_033605885.1">
    <property type="nucleotide sequence ID" value="XM_033741269.1"/>
</dbReference>
<proteinExistence type="predicted"/>
<feature type="region of interest" description="Disordered" evidence="1">
    <location>
        <begin position="44"/>
        <end position="101"/>
    </location>
</feature>
<evidence type="ECO:0000256" key="1">
    <source>
        <dbReference type="SAM" id="MobiDB-lite"/>
    </source>
</evidence>
<accession>A0A6A6WMK2</accession>
<protein>
    <submittedName>
        <fullName evidence="2">Uncharacterized protein</fullName>
    </submittedName>
</protein>
<dbReference type="EMBL" id="ML996565">
    <property type="protein sequence ID" value="KAF2763434.1"/>
    <property type="molecule type" value="Genomic_DNA"/>
</dbReference>
<gene>
    <name evidence="2" type="ORF">EJ05DRAFT_38601</name>
</gene>
<feature type="compositionally biased region" description="Low complexity" evidence="1">
    <location>
        <begin position="438"/>
        <end position="455"/>
    </location>
</feature>
<feature type="compositionally biased region" description="Polar residues" evidence="1">
    <location>
        <begin position="1025"/>
        <end position="1044"/>
    </location>
</feature>
<feature type="region of interest" description="Disordered" evidence="1">
    <location>
        <begin position="282"/>
        <end position="311"/>
    </location>
</feature>
<feature type="compositionally biased region" description="Polar residues" evidence="1">
    <location>
        <begin position="492"/>
        <end position="510"/>
    </location>
</feature>
<feature type="region of interest" description="Disordered" evidence="1">
    <location>
        <begin position="492"/>
        <end position="717"/>
    </location>
</feature>
<feature type="region of interest" description="Disordered" evidence="1">
    <location>
        <begin position="799"/>
        <end position="846"/>
    </location>
</feature>
<feature type="compositionally biased region" description="Basic and acidic residues" evidence="1">
    <location>
        <begin position="1"/>
        <end position="15"/>
    </location>
</feature>
<feature type="compositionally biased region" description="Polar residues" evidence="1">
    <location>
        <begin position="550"/>
        <end position="561"/>
    </location>
</feature>
<organism evidence="2 3">
    <name type="scientific">Pseudovirgaria hyperparasitica</name>
    <dbReference type="NCBI Taxonomy" id="470096"/>
    <lineage>
        <taxon>Eukaryota</taxon>
        <taxon>Fungi</taxon>
        <taxon>Dikarya</taxon>
        <taxon>Ascomycota</taxon>
        <taxon>Pezizomycotina</taxon>
        <taxon>Dothideomycetes</taxon>
        <taxon>Dothideomycetes incertae sedis</taxon>
        <taxon>Acrospermales</taxon>
        <taxon>Acrospermaceae</taxon>
        <taxon>Pseudovirgaria</taxon>
    </lineage>
</organism>
<dbReference type="Proteomes" id="UP000799437">
    <property type="component" value="Unassembled WGS sequence"/>
</dbReference>
<feature type="compositionally biased region" description="Basic and acidic residues" evidence="1">
    <location>
        <begin position="287"/>
        <end position="298"/>
    </location>
</feature>
<dbReference type="GeneID" id="54482323"/>
<feature type="region of interest" description="Disordered" evidence="1">
    <location>
        <begin position="429"/>
        <end position="468"/>
    </location>
</feature>
<name>A0A6A6WMK2_9PEZI</name>
<sequence>MLEVDILPRDEDHAHSSLVEPSEGEQDLHMSLVLARKRSRPDLAYKNAAQRADAIQWHGSRASSRSRQSPKSSSRSLQSSMASMAPSVSRGRSSRYPRGKYEITPRNLALVRYRPRIGQTSAGHESLNPPGINAKAARSSVSDVTEMDAKVVLPRQAKTSLRGILINDQTRIQASRPKSPSLVYIRAADLGSADDIVEPMRSTVLNAPSSSAEKHIPTPKGAMHTGVDASDVEHDISTEQSDPSTVGPIENRIWEIASDGHIELLGAEPRRPPLILVDGLPQHAKRSHSEPRPTKEYEDVTYGTGPVRAGGILKTGTKVDRRSNVKKQDSGRVRFDTHTVLYTQDMSPDHEKATFEMGEPSDLRASRLAELPSNSSDWTANWVMNVASVPKSYTSSDPQTGVLDTSSTMFEEPDELQPEDQATTQVNGAIKSMDPTGSNPVQSSTSTSPVVRPKTIPLPAHVSDDDSDEARIYTENLGSEPILFEIPTTASTYGPTVATSKDQESFASESSIERRGRTSRTNPLRHGVRELYSSPSIASSSISDGEYEGLSSNESTTTRSGVLSRRRPNRRAIGSFSSDEDDRDHVHLSRRRQRQSRPIMSSSQASGSSKRSQSFHSEEERPRYDTDRTQHDRDRPRRRLSRVPEPPGVTIYNDSDDELPRGRRRRNSPRPGPTDWDDGATYHGADLSDRYSNTGPSYIDRTRRTHTDSRRPVNTFISDYNPFISDPTDYKHPDGHTFHNEYWYRSPSKRHYGSLYQDNYPYYDDDVYSLPHRSRYRSRSPDSPPYSSYGDHRVAAPYVHSQSRSRAARPNIANHRLPRAPTPPGYEERSYVSASQGPRIRNSAAYTRRSYKDDVRSELETVEGDLARLQEDQYLRSNSKSGPSSLAETQALEDDITELRLQLARLQPKSADPSWLEETEVATPTLPSLRERTGGHQNAESESVHVKVPPFFTWATYPGDVADPNDESAEAAILRKFDSLEYVLKGVRERLCANGRGAKIFNDVQLMSLEQFEDSHTDLLVQGSETSLDAPNGDQQPNETSNISPMILDDDAASSKIQNNITGNQSAKRALLKKDLLHITKDLFSLFVPLSHIHEVMSRYWGLLSNFCSILDVKEPAQSAREVWIVCFIENETEILGKFGLNAPSPALSECSDCANGRIYANERSGLRHLWYQHFVPTAGAQTAMLPPDALRNWLRSEEQLRIELSTIAISKILQVFLEHGRRFYARAKAIRNGVADSDKTKSAKSTNM</sequence>
<feature type="region of interest" description="Disordered" evidence="1">
    <location>
        <begin position="1025"/>
        <end position="1045"/>
    </location>
</feature>
<feature type="region of interest" description="Disordered" evidence="1">
    <location>
        <begin position="773"/>
        <end position="792"/>
    </location>
</feature>
<feature type="compositionally biased region" description="Low complexity" evidence="1">
    <location>
        <begin position="601"/>
        <end position="614"/>
    </location>
</feature>